<dbReference type="InterPro" id="IPR007730">
    <property type="entry name" value="SPOR-like_dom"/>
</dbReference>
<feature type="domain" description="SPOR" evidence="1">
    <location>
        <begin position="95"/>
        <end position="174"/>
    </location>
</feature>
<reference evidence="2" key="1">
    <citation type="submission" date="2018-05" db="EMBL/GenBank/DDBJ databases">
        <authorList>
            <person name="Lanie J.A."/>
            <person name="Ng W.-L."/>
            <person name="Kazmierczak K.M."/>
            <person name="Andrzejewski T.M."/>
            <person name="Davidsen T.M."/>
            <person name="Wayne K.J."/>
            <person name="Tettelin H."/>
            <person name="Glass J.I."/>
            <person name="Rusch D."/>
            <person name="Podicherti R."/>
            <person name="Tsui H.-C.T."/>
            <person name="Winkler M.E."/>
        </authorList>
    </citation>
    <scope>NUCLEOTIDE SEQUENCE</scope>
</reference>
<dbReference type="PROSITE" id="PS51724">
    <property type="entry name" value="SPOR"/>
    <property type="match status" value="1"/>
</dbReference>
<dbReference type="EMBL" id="UINC01040842">
    <property type="protein sequence ID" value="SVB41283.1"/>
    <property type="molecule type" value="Genomic_DNA"/>
</dbReference>
<proteinExistence type="predicted"/>
<dbReference type="GO" id="GO:0042834">
    <property type="term" value="F:peptidoglycan binding"/>
    <property type="evidence" value="ECO:0007669"/>
    <property type="project" value="InterPro"/>
</dbReference>
<dbReference type="InterPro" id="IPR036680">
    <property type="entry name" value="SPOR-like_sf"/>
</dbReference>
<gene>
    <name evidence="2" type="ORF">METZ01_LOCUS194137</name>
</gene>
<dbReference type="SUPFAM" id="SSF110997">
    <property type="entry name" value="Sporulation related repeat"/>
    <property type="match status" value="1"/>
</dbReference>
<dbReference type="Pfam" id="PF05036">
    <property type="entry name" value="SPOR"/>
    <property type="match status" value="1"/>
</dbReference>
<dbReference type="Gene3D" id="3.30.70.1070">
    <property type="entry name" value="Sporulation related repeat"/>
    <property type="match status" value="1"/>
</dbReference>
<name>A0A382DUE7_9ZZZZ</name>
<organism evidence="2">
    <name type="scientific">marine metagenome</name>
    <dbReference type="NCBI Taxonomy" id="408172"/>
    <lineage>
        <taxon>unclassified sequences</taxon>
        <taxon>metagenomes</taxon>
        <taxon>ecological metagenomes</taxon>
    </lineage>
</organism>
<evidence type="ECO:0000259" key="1">
    <source>
        <dbReference type="PROSITE" id="PS51724"/>
    </source>
</evidence>
<sequence>MATNSIMNFKWLLSGFGLGLISATAIYLIAQKDSIVPDALDSTQETVTQILHNSTQSEIDHPAKRFDFYDELPRFEVVIPDRKSLNSLHENPATPTASEHYIIQAGAFSELTDALRVQSSLTLLDIPSYIERVTIQNDIFHRVRVGPITDLATLRALRQQLERTGVEIIEISTRD</sequence>
<evidence type="ECO:0000313" key="2">
    <source>
        <dbReference type="EMBL" id="SVB41283.1"/>
    </source>
</evidence>
<protein>
    <recommendedName>
        <fullName evidence="1">SPOR domain-containing protein</fullName>
    </recommendedName>
</protein>
<accession>A0A382DUE7</accession>
<dbReference type="AlphaFoldDB" id="A0A382DUE7"/>